<evidence type="ECO:0000256" key="8">
    <source>
        <dbReference type="ARBA" id="ARBA00023136"/>
    </source>
</evidence>
<dbReference type="HAMAP" id="MF_01398">
    <property type="entry name" value="ATP_synth_b_bprime"/>
    <property type="match status" value="1"/>
</dbReference>
<evidence type="ECO:0000256" key="9">
    <source>
        <dbReference type="ARBA" id="ARBA00023310"/>
    </source>
</evidence>
<dbReference type="InterPro" id="IPR002146">
    <property type="entry name" value="ATP_synth_b/b'su_bac/chlpt"/>
</dbReference>
<evidence type="ECO:0000256" key="6">
    <source>
        <dbReference type="ARBA" id="ARBA00022989"/>
    </source>
</evidence>
<dbReference type="CDD" id="cd06503">
    <property type="entry name" value="ATP-synt_Fo_b"/>
    <property type="match status" value="1"/>
</dbReference>
<evidence type="ECO:0000256" key="14">
    <source>
        <dbReference type="HAMAP-Rule" id="MF_01398"/>
    </source>
</evidence>
<accession>A0A7Y0E3H7</accession>
<organism evidence="17 18">
    <name type="scientific">Pacificispira spongiicola</name>
    <dbReference type="NCBI Taxonomy" id="2729598"/>
    <lineage>
        <taxon>Bacteria</taxon>
        <taxon>Pseudomonadati</taxon>
        <taxon>Pseudomonadota</taxon>
        <taxon>Alphaproteobacteria</taxon>
        <taxon>Rhodospirillales</taxon>
        <taxon>Rhodospirillaceae</taxon>
        <taxon>Pacificispira</taxon>
    </lineage>
</organism>
<dbReference type="PANTHER" id="PTHR33445">
    <property type="entry name" value="ATP SYNTHASE SUBUNIT B', CHLOROPLASTIC"/>
    <property type="match status" value="1"/>
</dbReference>
<comment type="function">
    <text evidence="11">Component of the F(0) channel, it forms part of the peripheral stalk, linking F(1) to F(0). The b'-subunit is a diverged and duplicated form of b found in plants and photosynthetic bacteria.</text>
</comment>
<dbReference type="Proteomes" id="UP000539372">
    <property type="component" value="Unassembled WGS sequence"/>
</dbReference>
<dbReference type="InterPro" id="IPR005864">
    <property type="entry name" value="ATP_synth_F0_bsu_bac"/>
</dbReference>
<keyword evidence="4 14" id="KW-0812">Transmembrane</keyword>
<evidence type="ECO:0000256" key="15">
    <source>
        <dbReference type="RuleBase" id="RU003848"/>
    </source>
</evidence>
<dbReference type="EMBL" id="JABBNT010000006">
    <property type="protein sequence ID" value="NMM46549.1"/>
    <property type="molecule type" value="Genomic_DNA"/>
</dbReference>
<feature type="transmembrane region" description="Helical" evidence="14">
    <location>
        <begin position="6"/>
        <end position="27"/>
    </location>
</feature>
<evidence type="ECO:0000256" key="11">
    <source>
        <dbReference type="ARBA" id="ARBA00025614"/>
    </source>
</evidence>
<proteinExistence type="inferred from homology"/>
<dbReference type="GO" id="GO:0045259">
    <property type="term" value="C:proton-transporting ATP synthase complex"/>
    <property type="evidence" value="ECO:0007669"/>
    <property type="project" value="UniProtKB-KW"/>
</dbReference>
<evidence type="ECO:0000256" key="3">
    <source>
        <dbReference type="ARBA" id="ARBA00022547"/>
    </source>
</evidence>
<keyword evidence="8 14" id="KW-0472">Membrane</keyword>
<keyword evidence="7 14" id="KW-0406">Ion transport</keyword>
<dbReference type="NCBIfam" id="TIGR01144">
    <property type="entry name" value="ATP_synt_b"/>
    <property type="match status" value="1"/>
</dbReference>
<comment type="subunit">
    <text evidence="14">F-type ATPases have 2 components, F(1) - the catalytic core - and F(0) - the membrane proton channel. F(1) has five subunits: alpha(3), beta(3), gamma(1), delta(1), epsilon(1). F(0) has three main subunits: a(1), b(2) and c(10-14). The alpha and beta chains form an alternating ring which encloses part of the gamma chain. F(1) is attached to F(0) by a central stalk formed by the gamma and epsilon chains, while a peripheral stalk is formed by the delta and b chains.</text>
</comment>
<keyword evidence="2 14" id="KW-0813">Transport</keyword>
<dbReference type="GO" id="GO:0012505">
    <property type="term" value="C:endomembrane system"/>
    <property type="evidence" value="ECO:0007669"/>
    <property type="project" value="UniProtKB-SubCell"/>
</dbReference>
<comment type="caution">
    <text evidence="17">The sequence shown here is derived from an EMBL/GenBank/DDBJ whole genome shotgun (WGS) entry which is preliminary data.</text>
</comment>
<evidence type="ECO:0000256" key="16">
    <source>
        <dbReference type="SAM" id="Coils"/>
    </source>
</evidence>
<dbReference type="GO" id="GO:0046961">
    <property type="term" value="F:proton-transporting ATPase activity, rotational mechanism"/>
    <property type="evidence" value="ECO:0007669"/>
    <property type="project" value="TreeGrafter"/>
</dbReference>
<keyword evidence="3 14" id="KW-0138">CF(0)</keyword>
<name>A0A7Y0E3H7_9PROT</name>
<dbReference type="InterPro" id="IPR050059">
    <property type="entry name" value="ATP_synthase_B_chain"/>
</dbReference>
<keyword evidence="6 14" id="KW-1133">Transmembrane helix</keyword>
<keyword evidence="18" id="KW-1185">Reference proteome</keyword>
<sequence>MQIDWWTLALQAINFLVLVWLLKRFLYRPVKDVIAKRRALAEDALAKAAAKEAEADAEKDRLTAERDALARERHEVLKAAQKQTEADRAEILDKARAEASRIVAAAEAAIDRERQETLSGMKREIGQLAANLAAGILAQSDAAALANACLDHMKTQLEALPAEERDQMRAALTKGVTVVTAVPVADTGAWTAMIAAALGPDGRIDFDTDPSLIGGAELRFPHTTLKFSWADHLDQAGRILQGDDAVS</sequence>
<evidence type="ECO:0000256" key="2">
    <source>
        <dbReference type="ARBA" id="ARBA00022448"/>
    </source>
</evidence>
<evidence type="ECO:0000256" key="5">
    <source>
        <dbReference type="ARBA" id="ARBA00022781"/>
    </source>
</evidence>
<comment type="similarity">
    <text evidence="1 14 15">Belongs to the ATPase B chain family.</text>
</comment>
<dbReference type="Pfam" id="PF00430">
    <property type="entry name" value="ATP-synt_B"/>
    <property type="match status" value="1"/>
</dbReference>
<dbReference type="AlphaFoldDB" id="A0A7Y0E3H7"/>
<protein>
    <recommendedName>
        <fullName evidence="14">ATP synthase subunit b</fullName>
    </recommendedName>
    <alternativeName>
        <fullName evidence="14">ATP synthase F(0) sector subunit b</fullName>
    </alternativeName>
    <alternativeName>
        <fullName evidence="14">ATPase subunit I</fullName>
    </alternativeName>
    <alternativeName>
        <fullName evidence="14">F-type ATPase subunit b</fullName>
        <shortName evidence="14">F-ATPase subunit b</shortName>
    </alternativeName>
</protein>
<dbReference type="RefSeq" id="WP_169626946.1">
    <property type="nucleotide sequence ID" value="NZ_JABBNT010000006.1"/>
</dbReference>
<dbReference type="GO" id="GO:0005886">
    <property type="term" value="C:plasma membrane"/>
    <property type="evidence" value="ECO:0007669"/>
    <property type="project" value="UniProtKB-SubCell"/>
</dbReference>
<reference evidence="17 18" key="1">
    <citation type="submission" date="2020-04" db="EMBL/GenBank/DDBJ databases">
        <title>Rhodospirillaceae bacterium KN72 isolated from deep sea.</title>
        <authorList>
            <person name="Zhang D.-C."/>
        </authorList>
    </citation>
    <scope>NUCLEOTIDE SEQUENCE [LARGE SCALE GENOMIC DNA]</scope>
    <source>
        <strain evidence="17 18">KN72</strain>
    </source>
</reference>
<dbReference type="GO" id="GO:0046933">
    <property type="term" value="F:proton-transporting ATP synthase activity, rotational mechanism"/>
    <property type="evidence" value="ECO:0007669"/>
    <property type="project" value="UniProtKB-UniRule"/>
</dbReference>
<keyword evidence="5 14" id="KW-0375">Hydrogen ion transport</keyword>
<evidence type="ECO:0000256" key="12">
    <source>
        <dbReference type="ARBA" id="ARBA00026054"/>
    </source>
</evidence>
<evidence type="ECO:0000256" key="7">
    <source>
        <dbReference type="ARBA" id="ARBA00023065"/>
    </source>
</evidence>
<comment type="subcellular location">
    <subcellularLocation>
        <location evidence="14">Cell membrane</location>
        <topology evidence="14">Single-pass membrane protein</topology>
    </subcellularLocation>
    <subcellularLocation>
        <location evidence="13">Endomembrane system</location>
        <topology evidence="13">Single-pass membrane protein</topology>
    </subcellularLocation>
</comment>
<evidence type="ECO:0000256" key="1">
    <source>
        <dbReference type="ARBA" id="ARBA00005513"/>
    </source>
</evidence>
<feature type="coiled-coil region" evidence="16">
    <location>
        <begin position="41"/>
        <end position="116"/>
    </location>
</feature>
<evidence type="ECO:0000313" key="17">
    <source>
        <dbReference type="EMBL" id="NMM46549.1"/>
    </source>
</evidence>
<keyword evidence="16" id="KW-0175">Coiled coil</keyword>
<comment type="function">
    <text evidence="10 14">F(1)F(0) ATP synthase produces ATP from ADP in the presence of a proton or sodium gradient. F-type ATPases consist of two structural domains, F(1) containing the extramembraneous catalytic core and F(0) containing the membrane proton channel, linked together by a central stalk and a peripheral stalk. During catalysis, ATP synthesis in the catalytic domain of F(1) is coupled via a rotary mechanism of the central stalk subunits to proton translocation.</text>
</comment>
<gene>
    <name evidence="14 17" type="primary">atpF</name>
    <name evidence="17" type="ORF">HH303_18810</name>
</gene>
<dbReference type="PANTHER" id="PTHR33445:SF2">
    <property type="entry name" value="ATP SYNTHASE SUBUNIT B', CHLOROPLASTIC"/>
    <property type="match status" value="1"/>
</dbReference>
<evidence type="ECO:0000256" key="10">
    <source>
        <dbReference type="ARBA" id="ARBA00025198"/>
    </source>
</evidence>
<comment type="subunit">
    <text evidence="12">F-type ATPases have 2 components, F(1) - the catalytic core - and F(0) - the membrane proton channel. F(1) has five subunits: alpha(3), beta(3), gamma(1), delta(1), epsilon(1). F(0) has four main subunits: a(1), b(2) and c(10-14). The alpha and beta chains form an alternating ring which encloses part of the gamma chain. F(1) is attached to F(0) by a central stalk formed by the gamma and epsilon chains, while a peripheral stalk is formed by the delta and b chains.</text>
</comment>
<evidence type="ECO:0000256" key="13">
    <source>
        <dbReference type="ARBA" id="ARBA00037847"/>
    </source>
</evidence>
<keyword evidence="9 14" id="KW-0066">ATP synthesis</keyword>
<evidence type="ECO:0000313" key="18">
    <source>
        <dbReference type="Proteomes" id="UP000539372"/>
    </source>
</evidence>
<evidence type="ECO:0000256" key="4">
    <source>
        <dbReference type="ARBA" id="ARBA00022692"/>
    </source>
</evidence>
<keyword evidence="14" id="KW-1003">Cell membrane</keyword>